<dbReference type="AlphaFoldDB" id="A0A9P5TIK9"/>
<protein>
    <submittedName>
        <fullName evidence="1">Uncharacterized protein</fullName>
    </submittedName>
</protein>
<dbReference type="Proteomes" id="UP000724874">
    <property type="component" value="Unassembled WGS sequence"/>
</dbReference>
<dbReference type="EMBL" id="JADNYJ010000139">
    <property type="protein sequence ID" value="KAF8880600.1"/>
    <property type="molecule type" value="Genomic_DNA"/>
</dbReference>
<accession>A0A9P5TIK9</accession>
<keyword evidence="2" id="KW-1185">Reference proteome</keyword>
<evidence type="ECO:0000313" key="1">
    <source>
        <dbReference type="EMBL" id="KAF8880600.1"/>
    </source>
</evidence>
<reference evidence="1" key="1">
    <citation type="submission" date="2020-11" db="EMBL/GenBank/DDBJ databases">
        <authorList>
            <consortium name="DOE Joint Genome Institute"/>
            <person name="Ahrendt S."/>
            <person name="Riley R."/>
            <person name="Andreopoulos W."/>
            <person name="LaButti K."/>
            <person name="Pangilinan J."/>
            <person name="Ruiz-duenas F.J."/>
            <person name="Barrasa J.M."/>
            <person name="Sanchez-Garcia M."/>
            <person name="Camarero S."/>
            <person name="Miyauchi S."/>
            <person name="Serrano A."/>
            <person name="Linde D."/>
            <person name="Babiker R."/>
            <person name="Drula E."/>
            <person name="Ayuso-Fernandez I."/>
            <person name="Pacheco R."/>
            <person name="Padilla G."/>
            <person name="Ferreira P."/>
            <person name="Barriuso J."/>
            <person name="Kellner H."/>
            <person name="Castanera R."/>
            <person name="Alfaro M."/>
            <person name="Ramirez L."/>
            <person name="Pisabarro A.G."/>
            <person name="Kuo A."/>
            <person name="Tritt A."/>
            <person name="Lipzen A."/>
            <person name="He G."/>
            <person name="Yan M."/>
            <person name="Ng V."/>
            <person name="Cullen D."/>
            <person name="Martin F."/>
            <person name="Rosso M.-N."/>
            <person name="Henrissat B."/>
            <person name="Hibbett D."/>
            <person name="Martinez A.T."/>
            <person name="Grigoriev I.V."/>
        </authorList>
    </citation>
    <scope>NUCLEOTIDE SEQUENCE</scope>
    <source>
        <strain evidence="1">AH 44721</strain>
    </source>
</reference>
<proteinExistence type="predicted"/>
<gene>
    <name evidence="1" type="ORF">CPB84DRAFT_1751393</name>
</gene>
<sequence>MVMTRVNIAKDNEKMSTMCEYDQDVPLFISVHQRSLHWRLAWPVEALNDHGAAISAWKIIEVVYVVKEDMQPEDFPAEAEAAGCKFFLKYYGIVEALSKSYVKYQTFPIGNISVANHRKILATAMELEQPAFSYQAGNQNVGNCIACVANLARKLADMGALDKAKVEEGIKAAAQASGDTNIRYELIGQPYYVGEA</sequence>
<evidence type="ECO:0000313" key="2">
    <source>
        <dbReference type="Proteomes" id="UP000724874"/>
    </source>
</evidence>
<organism evidence="1 2">
    <name type="scientific">Gymnopilus junonius</name>
    <name type="common">Spectacular rustgill mushroom</name>
    <name type="synonym">Gymnopilus spectabilis subsp. junonius</name>
    <dbReference type="NCBI Taxonomy" id="109634"/>
    <lineage>
        <taxon>Eukaryota</taxon>
        <taxon>Fungi</taxon>
        <taxon>Dikarya</taxon>
        <taxon>Basidiomycota</taxon>
        <taxon>Agaricomycotina</taxon>
        <taxon>Agaricomycetes</taxon>
        <taxon>Agaricomycetidae</taxon>
        <taxon>Agaricales</taxon>
        <taxon>Agaricineae</taxon>
        <taxon>Hymenogastraceae</taxon>
        <taxon>Gymnopilus</taxon>
    </lineage>
</organism>
<comment type="caution">
    <text evidence="1">The sequence shown here is derived from an EMBL/GenBank/DDBJ whole genome shotgun (WGS) entry which is preliminary data.</text>
</comment>
<name>A0A9P5TIK9_GYMJU</name>